<dbReference type="EMBL" id="CATKSH010000007">
    <property type="protein sequence ID" value="CAI9120652.1"/>
    <property type="molecule type" value="Genomic_DNA"/>
</dbReference>
<reference evidence="3" key="1">
    <citation type="submission" date="2023-03" db="EMBL/GenBank/DDBJ databases">
        <authorList>
            <person name="Cleenwerck I."/>
        </authorList>
    </citation>
    <scope>NUCLEOTIDE SEQUENCE</scope>
    <source>
        <strain evidence="3">LMG 32879</strain>
    </source>
</reference>
<evidence type="ECO:0000313" key="4">
    <source>
        <dbReference type="Proteomes" id="UP001176960"/>
    </source>
</evidence>
<dbReference type="PRINTS" id="PR00598">
    <property type="entry name" value="HTHMARR"/>
</dbReference>
<gene>
    <name evidence="3" type="ORF">LMG32879_001489</name>
</gene>
<keyword evidence="1" id="KW-1133">Transmembrane helix</keyword>
<dbReference type="InterPro" id="IPR036388">
    <property type="entry name" value="WH-like_DNA-bd_sf"/>
</dbReference>
<evidence type="ECO:0000259" key="2">
    <source>
        <dbReference type="PROSITE" id="PS50995"/>
    </source>
</evidence>
<dbReference type="InterPro" id="IPR000835">
    <property type="entry name" value="HTH_MarR-typ"/>
</dbReference>
<dbReference type="SMART" id="SM00347">
    <property type="entry name" value="HTH_MARR"/>
    <property type="match status" value="1"/>
</dbReference>
<protein>
    <submittedName>
        <fullName evidence="3">MarR family transcriptional regulator</fullName>
    </submittedName>
</protein>
<dbReference type="GO" id="GO:0003700">
    <property type="term" value="F:DNA-binding transcription factor activity"/>
    <property type="evidence" value="ECO:0007669"/>
    <property type="project" value="InterPro"/>
</dbReference>
<dbReference type="PANTHER" id="PTHR33164:SF44">
    <property type="entry name" value="TRANSCRIPTIONAL REGULATORY PROTEIN"/>
    <property type="match status" value="1"/>
</dbReference>
<dbReference type="Proteomes" id="UP001176960">
    <property type="component" value="Unassembled WGS sequence"/>
</dbReference>
<name>A0AA35V6J1_9PROT</name>
<dbReference type="PANTHER" id="PTHR33164">
    <property type="entry name" value="TRANSCRIPTIONAL REGULATOR, MARR FAMILY"/>
    <property type="match status" value="1"/>
</dbReference>
<keyword evidence="1" id="KW-0812">Transmembrane</keyword>
<feature type="domain" description="HTH marR-type" evidence="2">
    <location>
        <begin position="21"/>
        <end position="157"/>
    </location>
</feature>
<dbReference type="AlphaFoldDB" id="A0AA35V6J1"/>
<dbReference type="Gene3D" id="1.10.10.10">
    <property type="entry name" value="Winged helix-like DNA-binding domain superfamily/Winged helix DNA-binding domain"/>
    <property type="match status" value="1"/>
</dbReference>
<dbReference type="Pfam" id="PF12802">
    <property type="entry name" value="MarR_2"/>
    <property type="match status" value="1"/>
</dbReference>
<keyword evidence="1" id="KW-0472">Membrane</keyword>
<comment type="caution">
    <text evidence="3">The sequence shown here is derived from an EMBL/GenBank/DDBJ whole genome shotgun (WGS) entry which is preliminary data.</text>
</comment>
<dbReference type="InterPro" id="IPR039422">
    <property type="entry name" value="MarR/SlyA-like"/>
</dbReference>
<dbReference type="SUPFAM" id="SSF46785">
    <property type="entry name" value="Winged helix' DNA-binding domain"/>
    <property type="match status" value="1"/>
</dbReference>
<feature type="transmembrane region" description="Helical" evidence="1">
    <location>
        <begin position="59"/>
        <end position="80"/>
    </location>
</feature>
<dbReference type="RefSeq" id="WP_289841328.1">
    <property type="nucleotide sequence ID" value="NZ_CATKSH010000007.1"/>
</dbReference>
<dbReference type="InterPro" id="IPR036390">
    <property type="entry name" value="WH_DNA-bd_sf"/>
</dbReference>
<proteinExistence type="predicted"/>
<accession>A0AA35V6J1</accession>
<dbReference type="PROSITE" id="PS50995">
    <property type="entry name" value="HTH_MARR_2"/>
    <property type="match status" value="1"/>
</dbReference>
<evidence type="ECO:0000313" key="3">
    <source>
        <dbReference type="EMBL" id="CAI9120652.1"/>
    </source>
</evidence>
<organism evidence="3 4">
    <name type="scientific">Brytella acorum</name>
    <dbReference type="NCBI Taxonomy" id="2959299"/>
    <lineage>
        <taxon>Bacteria</taxon>
        <taxon>Pseudomonadati</taxon>
        <taxon>Pseudomonadota</taxon>
        <taxon>Alphaproteobacteria</taxon>
        <taxon>Acetobacterales</taxon>
        <taxon>Acetobacteraceae</taxon>
        <taxon>Brytella</taxon>
    </lineage>
</organism>
<dbReference type="GO" id="GO:0006950">
    <property type="term" value="P:response to stress"/>
    <property type="evidence" value="ECO:0007669"/>
    <property type="project" value="TreeGrafter"/>
</dbReference>
<sequence>MTAGMGQRAGGASGSAHLFLREEEMRLGYEAMLRAGRELAQICGDCLQQEKIGPAHQRVLFLIATHPGITMSGLLTVLAITKQSLNRVLQELVERGFVERRTRAADLRLKLLHLTETGTALEARLFDLQRERMTRAYREAGGQAVDGFRRVLALLAMGPERI</sequence>
<evidence type="ECO:0000256" key="1">
    <source>
        <dbReference type="SAM" id="Phobius"/>
    </source>
</evidence>
<keyword evidence="4" id="KW-1185">Reference proteome</keyword>